<dbReference type="InParanoid" id="A0A7M7Q6A3"/>
<accession>A0A7M7Q6A3</accession>
<name>A0A7M7Q6A3_NASVI</name>
<protein>
    <submittedName>
        <fullName evidence="1">Uncharacterized protein</fullName>
    </submittedName>
</protein>
<dbReference type="KEGG" id="nvi:116416453"/>
<dbReference type="Pfam" id="PF16021">
    <property type="entry name" value="PDCD7"/>
    <property type="match status" value="1"/>
</dbReference>
<dbReference type="EnsemblMetazoa" id="XM_031925144">
    <property type="protein sequence ID" value="XP_031781004"/>
    <property type="gene ID" value="LOC116416453"/>
</dbReference>
<keyword evidence="2" id="KW-1185">Reference proteome</keyword>
<dbReference type="InterPro" id="IPR031974">
    <property type="entry name" value="PDCD7"/>
</dbReference>
<dbReference type="Proteomes" id="UP000002358">
    <property type="component" value="Unassembled WGS sequence"/>
</dbReference>
<dbReference type="AlphaFoldDB" id="A0A7M7Q6A3"/>
<organism evidence="1 2">
    <name type="scientific">Nasonia vitripennis</name>
    <name type="common">Parasitic wasp</name>
    <dbReference type="NCBI Taxonomy" id="7425"/>
    <lineage>
        <taxon>Eukaryota</taxon>
        <taxon>Metazoa</taxon>
        <taxon>Ecdysozoa</taxon>
        <taxon>Arthropoda</taxon>
        <taxon>Hexapoda</taxon>
        <taxon>Insecta</taxon>
        <taxon>Pterygota</taxon>
        <taxon>Neoptera</taxon>
        <taxon>Endopterygota</taxon>
        <taxon>Hymenoptera</taxon>
        <taxon>Apocrita</taxon>
        <taxon>Proctotrupomorpha</taxon>
        <taxon>Chalcidoidea</taxon>
        <taxon>Pteromalidae</taxon>
        <taxon>Pteromalinae</taxon>
        <taxon>Nasonia</taxon>
    </lineage>
</organism>
<evidence type="ECO:0000313" key="1">
    <source>
        <dbReference type="EnsemblMetazoa" id="XP_031781004"/>
    </source>
</evidence>
<sequence length="222" mass="26623">MNLENKSRFLIKTYNNLNHGNIKISFNKLNMVNFCNATKELQILKKTMHNNINSLDIWGDGVNYFGSFKSQIENIVKQCKNNFKSNFKRKLRKRYYSRKTMEENKKKWITFKNMSLTKKRKLINYIDTFIEEKKNELVWEKEKHMLRKDADIVLLDVQTKRTEVRKFLNTIQEVENLKKTQVEVLKLRGSRILAEADTFFNNIIDQYNLQSINLTTNTRNPR</sequence>
<reference evidence="1" key="1">
    <citation type="submission" date="2021-01" db="UniProtKB">
        <authorList>
            <consortium name="EnsemblMetazoa"/>
        </authorList>
    </citation>
    <scope>IDENTIFICATION</scope>
</reference>
<dbReference type="OrthoDB" id="296187at2759"/>
<evidence type="ECO:0000313" key="2">
    <source>
        <dbReference type="Proteomes" id="UP000002358"/>
    </source>
</evidence>
<dbReference type="SMR" id="A0A7M7Q6A3"/>
<dbReference type="GeneID" id="116416453"/>
<proteinExistence type="predicted"/>
<dbReference type="RefSeq" id="XP_031781004.1">
    <property type="nucleotide sequence ID" value="XM_031925144.2"/>
</dbReference>